<dbReference type="EMBL" id="UYWY01008442">
    <property type="protein sequence ID" value="VDM31443.1"/>
    <property type="molecule type" value="Genomic_DNA"/>
</dbReference>
<reference evidence="1" key="1">
    <citation type="submission" date="2018-11" db="EMBL/GenBank/DDBJ databases">
        <authorList>
            <consortium name="Pathogen Informatics"/>
        </authorList>
    </citation>
    <scope>NUCLEOTIDE SEQUENCE [LARGE SCALE GENOMIC DNA]</scope>
</reference>
<sequence length="73" mass="8315">MVVGPVLKLLLVISQQPKCAERLKAIELIGDIWSQHENLLDQIASLTTTDDSKGDMEFQHAKMNLIRRICLKR</sequence>
<evidence type="ECO:0000313" key="1">
    <source>
        <dbReference type="EMBL" id="VDM31443.1"/>
    </source>
</evidence>
<organism evidence="1">
    <name type="scientific">Toxocara canis</name>
    <name type="common">Canine roundworm</name>
    <dbReference type="NCBI Taxonomy" id="6265"/>
    <lineage>
        <taxon>Eukaryota</taxon>
        <taxon>Metazoa</taxon>
        <taxon>Ecdysozoa</taxon>
        <taxon>Nematoda</taxon>
        <taxon>Chromadorea</taxon>
        <taxon>Rhabditida</taxon>
        <taxon>Spirurina</taxon>
        <taxon>Ascaridomorpha</taxon>
        <taxon>Ascaridoidea</taxon>
        <taxon>Toxocaridae</taxon>
        <taxon>Toxocara</taxon>
    </lineage>
</organism>
<dbReference type="AlphaFoldDB" id="A0A3P7FC79"/>
<proteinExistence type="predicted"/>
<accession>A0A3P7FC79</accession>
<protein>
    <submittedName>
        <fullName evidence="1">Uncharacterized protein</fullName>
    </submittedName>
</protein>
<gene>
    <name evidence="1" type="ORF">TCNE_LOCUS4656</name>
</gene>
<name>A0A3P7FC79_TOXCA</name>